<dbReference type="Pfam" id="PF13245">
    <property type="entry name" value="AAA_19"/>
    <property type="match status" value="1"/>
</dbReference>
<dbReference type="GO" id="GO:0043138">
    <property type="term" value="F:3'-5' DNA helicase activity"/>
    <property type="evidence" value="ECO:0007669"/>
    <property type="project" value="TreeGrafter"/>
</dbReference>
<dbReference type="AlphaFoldDB" id="A0A6C0I4R4"/>
<dbReference type="EMBL" id="MN740093">
    <property type="protein sequence ID" value="QHT87570.1"/>
    <property type="molecule type" value="Genomic_DNA"/>
</dbReference>
<dbReference type="SUPFAM" id="SSF52540">
    <property type="entry name" value="P-loop containing nucleoside triphosphate hydrolases"/>
    <property type="match status" value="1"/>
</dbReference>
<sequence length="703" mass="81720">METLSEEQQTILNKVKEGYNVVVDACAGTGKTTLILSIAKALNRRKFLQMTYNSMLRHEVKERVQKHKIKNIDVHTFHSLAVKYYHPTAYTDTGIRHILCQKMPPLMQIEKFHVMVLDEAQDMTFLYYQFMCKVIADMGEPIQLLILGDYMQGLYEFKGADIRFLTFAQEIWENHSMLKSRRFQKCTMCMSYRITNQMCNFVNKVMLGEDRMEACRDGPTVLYACNSKSNLERIVFGEITKLLEQGVNPSDIGVLGASVKGVNSNIRQLENSLAERNIPCHVPMLENDKIDERVIHGKIVFSTFHCFKGRQRKYIFVIGFDQSYLRFYARTLSKTRCPNALYVGCTRATDRLYLLESHQFSTDRPLEFLKMTHQEMSQMDYITFKGTPRNLFSAEPEAASKTLMNVHKVNPTDLIKFIPESVIEELSPLLDKIFTKEMEYDVIDIPTIIETKRGFFEEVSDLNGIAIPCIYYDRLRQKNGRSSSLYDFIMASMIRLKPNEHTYLRKIVAELPETLSTVSEYLYLANVSIAVQETLYSKLMQMDRDEYTWISENIVDQCMHRLTTVIGSPISPLVEEVIIQGEDRDHVDIDTILAPYFDEYTKFRFTGRVDLITEDALWELKCTSKLSIDHMLQTIIYAWLWFTQNPEDTRSVKLFNIRTGETLRLTATYDELTTVMVTLLRGKYEEQPEKTDEEFVLHCINNE</sequence>
<name>A0A6C0I4R4_9ZZZZ</name>
<dbReference type="InterPro" id="IPR000212">
    <property type="entry name" value="DNA_helicase_UvrD/REP"/>
</dbReference>
<protein>
    <submittedName>
        <fullName evidence="1">Uncharacterized protein</fullName>
    </submittedName>
</protein>
<accession>A0A6C0I4R4</accession>
<proteinExistence type="predicted"/>
<dbReference type="GO" id="GO:0000725">
    <property type="term" value="P:recombinational repair"/>
    <property type="evidence" value="ECO:0007669"/>
    <property type="project" value="TreeGrafter"/>
</dbReference>
<reference evidence="1" key="1">
    <citation type="journal article" date="2020" name="Nature">
        <title>Giant virus diversity and host interactions through global metagenomics.</title>
        <authorList>
            <person name="Schulz F."/>
            <person name="Roux S."/>
            <person name="Paez-Espino D."/>
            <person name="Jungbluth S."/>
            <person name="Walsh D.A."/>
            <person name="Denef V.J."/>
            <person name="McMahon K.D."/>
            <person name="Konstantinidis K.T."/>
            <person name="Eloe-Fadrosh E.A."/>
            <person name="Kyrpides N.C."/>
            <person name="Woyke T."/>
        </authorList>
    </citation>
    <scope>NUCLEOTIDE SEQUENCE</scope>
    <source>
        <strain evidence="1">GVMAG-M-3300023184-190</strain>
    </source>
</reference>
<organism evidence="1">
    <name type="scientific">viral metagenome</name>
    <dbReference type="NCBI Taxonomy" id="1070528"/>
    <lineage>
        <taxon>unclassified sequences</taxon>
        <taxon>metagenomes</taxon>
        <taxon>organismal metagenomes</taxon>
    </lineage>
</organism>
<dbReference type="InterPro" id="IPR027417">
    <property type="entry name" value="P-loop_NTPase"/>
</dbReference>
<evidence type="ECO:0000313" key="1">
    <source>
        <dbReference type="EMBL" id="QHT87570.1"/>
    </source>
</evidence>
<dbReference type="PANTHER" id="PTHR11070:SF2">
    <property type="entry name" value="ATP-DEPENDENT DNA HELICASE SRS2"/>
    <property type="match status" value="1"/>
</dbReference>
<dbReference type="PANTHER" id="PTHR11070">
    <property type="entry name" value="UVRD / RECB / PCRA DNA HELICASE FAMILY MEMBER"/>
    <property type="match status" value="1"/>
</dbReference>
<dbReference type="GO" id="GO:0003677">
    <property type="term" value="F:DNA binding"/>
    <property type="evidence" value="ECO:0007669"/>
    <property type="project" value="InterPro"/>
</dbReference>
<dbReference type="GO" id="GO:0005524">
    <property type="term" value="F:ATP binding"/>
    <property type="evidence" value="ECO:0007669"/>
    <property type="project" value="InterPro"/>
</dbReference>
<dbReference type="Gene3D" id="3.40.50.300">
    <property type="entry name" value="P-loop containing nucleotide triphosphate hydrolases"/>
    <property type="match status" value="2"/>
</dbReference>